<feature type="domain" description="USP" evidence="8">
    <location>
        <begin position="85"/>
        <end position="1304"/>
    </location>
</feature>
<dbReference type="GO" id="GO:0004843">
    <property type="term" value="F:cysteine-type deubiquitinase activity"/>
    <property type="evidence" value="ECO:0007669"/>
    <property type="project" value="UniProtKB-EC"/>
</dbReference>
<dbReference type="PROSITE" id="PS50235">
    <property type="entry name" value="USP_3"/>
    <property type="match status" value="1"/>
</dbReference>
<sequence length="1374" mass="153638">MTAFVSDPTVDFSTVAMSTKENGECDQSIVDIDELPPLTIDDDLKVFPSCSEASSPLASCEPDPSSSCCSYSKDVPDPHAVAGCCGLYNLGNTCYMNAGLQCLISTSPLVKYFFDVYNIDPAERKTLLGQFYGLLCRVWGGRYSILHPRDFKNVLGLFHSQFQDYRQHDCQEFLALLLDSLHEQMNKTTLNFSRDAQRDQVQEIFTMEDQSRMNNQFIQAQTVTHKLPTSPHITSVDQSKLNNEAEQVSRNDSPMLTLQHHLISEESNQSNISGHSSDSEQCSVIKNLKLQASPVISQSHDVTGSQEVKSDVSCDTVSSTSVSMETKVHISVTSKFHGMSCQKLIGHSLDVDMDENASSSSHQLLDTCASTDVELVSETDPQLSSTSSETFVLNNVIQSTSLPSLEDLYSKETKTLNTNVLVTEYMHEVVTKDSEKFAKQNNTHRSQNDDLEILNNVLSSFDEKKDDEFENHHGHLKDTNIRAEKKSRYSTGAANYLDDSPVDDGFGFNNVKRMKFEGTEKNLQMQELSKINKNKAMFLERRTSPIMNEVESESDTTEDQDIEAEISDNESSTSELIGPTSSTQSEQYSNLECEASMRAWHEYLSKNNSIIVETFQGQFKSTVVCSECNNISVTFEPFMYLSVPIPHAMEKQLCLIFVPYNAEPVKYLVTVHVHDRVQNVKQELLAQIGQESCDLILAEVLDWHISRILEDNILVRYINDSNRTLYAFQVMASVISMEMTSQEVTGTEIIDSAGNSMISRTDKNPETDNDIFSNMDMFSSDMLSETTGIDSTTFETNGECDVEMAENITGSFLNEKKECQSTFSDCHSEADISSGSKDLLDQSCVNSSGKNADITGNKDLLDQSGVNSGGKNADITAWGWNDEVSSSSAAQVTPLEEWGIADSTSLLVTLTPDGDESAFITNISSQEVVTKSQEDLVGSQEELVESQETLLESAKGEIGQWRSCAICLEELTDHELMVHMACGGTFCPTCLELSVQHNRESAYCCPVCFSPAVMTEDFVPLASAACHKPKTRIVTVPVNYRCDNDDTGNASLFCHPNILYLPSIVSGPYLYDTIAEISPVNGNFSLHFTDAQGLHCSRCLYMEHCSGCKVERDGRVYLRPGDHLTVSYGSISQEQKETAQKCHSHKSLEDLRASEPITLFDCFSCFSQSEILDERNPWFCPQCQRNQSAKKTISVWRCPENLIIQLKRFVFHELSSTKVDSKVVFPLDNLDLSHFISGPKPKQLKYDLYSAVCHYGGANSGHYTAYTRHPLDSKWYYYNDETAMELTPREEDYSSAYVLFYQRKGTGRNFRIPENLNNEDSVDSEPIPSSSMVPMMYDPPKEEITLNDRNKTDKPCQEILVEPDSSTCSLDFYQ</sequence>
<evidence type="ECO:0000256" key="3">
    <source>
        <dbReference type="ARBA" id="ARBA00022771"/>
    </source>
</evidence>
<keyword evidence="3 5" id="KW-0479">Metal-binding</keyword>
<dbReference type="InterPro" id="IPR013083">
    <property type="entry name" value="Znf_RING/FYVE/PHD"/>
</dbReference>
<keyword evidence="10" id="KW-1185">Reference proteome</keyword>
<dbReference type="SUPFAM" id="SSF54001">
    <property type="entry name" value="Cysteine proteinases"/>
    <property type="match status" value="2"/>
</dbReference>
<dbReference type="EMBL" id="JBJQND010000016">
    <property type="protein sequence ID" value="KAL3847527.1"/>
    <property type="molecule type" value="Genomic_DNA"/>
</dbReference>
<dbReference type="Gene3D" id="3.30.40.10">
    <property type="entry name" value="Zinc/RING finger domain, C3HC4 (zinc finger)"/>
    <property type="match status" value="1"/>
</dbReference>
<evidence type="ECO:0000256" key="1">
    <source>
        <dbReference type="ARBA" id="ARBA00000707"/>
    </source>
</evidence>
<dbReference type="InterPro" id="IPR001394">
    <property type="entry name" value="Peptidase_C19_UCH"/>
</dbReference>
<dbReference type="PROSITE" id="PS50089">
    <property type="entry name" value="ZF_RING_2"/>
    <property type="match status" value="1"/>
</dbReference>
<evidence type="ECO:0000313" key="10">
    <source>
        <dbReference type="Proteomes" id="UP001634394"/>
    </source>
</evidence>
<evidence type="ECO:0000259" key="8">
    <source>
        <dbReference type="PROSITE" id="PS50235"/>
    </source>
</evidence>
<dbReference type="InterPro" id="IPR018200">
    <property type="entry name" value="USP_CS"/>
</dbReference>
<evidence type="ECO:0000256" key="4">
    <source>
        <dbReference type="ARBA" id="ARBA00022833"/>
    </source>
</evidence>
<dbReference type="PANTHER" id="PTHR21646">
    <property type="entry name" value="UBIQUITIN CARBOXYL-TERMINAL HYDROLASE"/>
    <property type="match status" value="1"/>
</dbReference>
<dbReference type="PANTHER" id="PTHR21646:SF35">
    <property type="match status" value="1"/>
</dbReference>
<dbReference type="InterPro" id="IPR028889">
    <property type="entry name" value="USP"/>
</dbReference>
<evidence type="ECO:0000256" key="5">
    <source>
        <dbReference type="PROSITE-ProRule" id="PRU00175"/>
    </source>
</evidence>
<gene>
    <name evidence="9" type="ORF">ACJMK2_018432</name>
</gene>
<organism evidence="9 10">
    <name type="scientific">Sinanodonta woodiana</name>
    <name type="common">Chinese pond mussel</name>
    <name type="synonym">Anodonta woodiana</name>
    <dbReference type="NCBI Taxonomy" id="1069815"/>
    <lineage>
        <taxon>Eukaryota</taxon>
        <taxon>Metazoa</taxon>
        <taxon>Spiralia</taxon>
        <taxon>Lophotrochozoa</taxon>
        <taxon>Mollusca</taxon>
        <taxon>Bivalvia</taxon>
        <taxon>Autobranchia</taxon>
        <taxon>Heteroconchia</taxon>
        <taxon>Palaeoheterodonta</taxon>
        <taxon>Unionida</taxon>
        <taxon>Unionoidea</taxon>
        <taxon>Unionidae</taxon>
        <taxon>Unioninae</taxon>
        <taxon>Sinanodonta</taxon>
    </lineage>
</organism>
<feature type="compositionally biased region" description="Acidic residues" evidence="6">
    <location>
        <begin position="550"/>
        <end position="568"/>
    </location>
</feature>
<evidence type="ECO:0000256" key="6">
    <source>
        <dbReference type="SAM" id="MobiDB-lite"/>
    </source>
</evidence>
<dbReference type="InterPro" id="IPR038765">
    <property type="entry name" value="Papain-like_cys_pep_sf"/>
</dbReference>
<feature type="region of interest" description="Disordered" evidence="6">
    <location>
        <begin position="546"/>
        <end position="588"/>
    </location>
</feature>
<dbReference type="SUPFAM" id="SSF57850">
    <property type="entry name" value="RING/U-box"/>
    <property type="match status" value="1"/>
</dbReference>
<name>A0ABD3UEX1_SINWO</name>
<accession>A0ABD3UEX1</accession>
<feature type="domain" description="RING-type" evidence="7">
    <location>
        <begin position="964"/>
        <end position="1008"/>
    </location>
</feature>
<dbReference type="Gene3D" id="3.90.70.10">
    <property type="entry name" value="Cysteine proteinases"/>
    <property type="match status" value="3"/>
</dbReference>
<dbReference type="InterPro" id="IPR001841">
    <property type="entry name" value="Znf_RING"/>
</dbReference>
<dbReference type="PROSITE" id="PS00972">
    <property type="entry name" value="USP_1"/>
    <property type="match status" value="1"/>
</dbReference>
<reference evidence="9 10" key="1">
    <citation type="submission" date="2024-11" db="EMBL/GenBank/DDBJ databases">
        <title>Chromosome-level genome assembly of the freshwater bivalve Anodonta woodiana.</title>
        <authorList>
            <person name="Chen X."/>
        </authorList>
    </citation>
    <scope>NUCLEOTIDE SEQUENCE [LARGE SCALE GENOMIC DNA]</scope>
    <source>
        <strain evidence="9">MN2024</strain>
        <tissue evidence="9">Gills</tissue>
    </source>
</reference>
<keyword evidence="3 5" id="KW-0863">Zinc-finger</keyword>
<dbReference type="EC" id="3.4.19.12" evidence="2"/>
<keyword evidence="4" id="KW-0862">Zinc</keyword>
<evidence type="ECO:0000256" key="2">
    <source>
        <dbReference type="ARBA" id="ARBA00012759"/>
    </source>
</evidence>
<comment type="caution">
    <text evidence="9">The sequence shown here is derived from an EMBL/GenBank/DDBJ whole genome shotgun (WGS) entry which is preliminary data.</text>
</comment>
<proteinExistence type="predicted"/>
<evidence type="ECO:0000259" key="7">
    <source>
        <dbReference type="PROSITE" id="PS50089"/>
    </source>
</evidence>
<feature type="compositionally biased region" description="Polar residues" evidence="6">
    <location>
        <begin position="569"/>
        <end position="588"/>
    </location>
</feature>
<feature type="region of interest" description="Disordered" evidence="6">
    <location>
        <begin position="1311"/>
        <end position="1334"/>
    </location>
</feature>
<dbReference type="Pfam" id="PF00443">
    <property type="entry name" value="UCH"/>
    <property type="match status" value="2"/>
</dbReference>
<evidence type="ECO:0000313" key="9">
    <source>
        <dbReference type="EMBL" id="KAL3847527.1"/>
    </source>
</evidence>
<dbReference type="GO" id="GO:0008270">
    <property type="term" value="F:zinc ion binding"/>
    <property type="evidence" value="ECO:0007669"/>
    <property type="project" value="UniProtKB-KW"/>
</dbReference>
<dbReference type="InterPro" id="IPR050185">
    <property type="entry name" value="Ub_carboxyl-term_hydrolase"/>
</dbReference>
<protein>
    <recommendedName>
        <fullName evidence="2">ubiquitinyl hydrolase 1</fullName>
        <ecNumber evidence="2">3.4.19.12</ecNumber>
    </recommendedName>
</protein>
<dbReference type="Proteomes" id="UP001634394">
    <property type="component" value="Unassembled WGS sequence"/>
</dbReference>
<comment type="catalytic activity">
    <reaction evidence="1">
        <text>Thiol-dependent hydrolysis of ester, thioester, amide, peptide and isopeptide bonds formed by the C-terminal Gly of ubiquitin (a 76-residue protein attached to proteins as an intracellular targeting signal).</text>
        <dbReference type="EC" id="3.4.19.12"/>
    </reaction>
</comment>
<dbReference type="CDD" id="cd02674">
    <property type="entry name" value="Peptidase_C19R"/>
    <property type="match status" value="1"/>
</dbReference>